<feature type="transmembrane region" description="Helical" evidence="2">
    <location>
        <begin position="42"/>
        <end position="74"/>
    </location>
</feature>
<organism evidence="4">
    <name type="scientific">Xanthomonas arboricola</name>
    <dbReference type="NCBI Taxonomy" id="56448"/>
    <lineage>
        <taxon>Bacteria</taxon>
        <taxon>Pseudomonadati</taxon>
        <taxon>Pseudomonadota</taxon>
        <taxon>Gammaproteobacteria</taxon>
        <taxon>Lysobacterales</taxon>
        <taxon>Lysobacteraceae</taxon>
        <taxon>Xanthomonas</taxon>
    </lineage>
</organism>
<dbReference type="PANTHER" id="PTHR30121">
    <property type="entry name" value="UNCHARACTERIZED PROTEIN YJGR-RELATED"/>
    <property type="match status" value="1"/>
</dbReference>
<dbReference type="InterPro" id="IPR032689">
    <property type="entry name" value="TraG-D_C"/>
</dbReference>
<dbReference type="InterPro" id="IPR051162">
    <property type="entry name" value="T4SS_component"/>
</dbReference>
<feature type="domain" description="TraD/TraG TraM recognition site" evidence="3">
    <location>
        <begin position="423"/>
        <end position="523"/>
    </location>
</feature>
<dbReference type="PANTHER" id="PTHR30121:SF6">
    <property type="entry name" value="SLR6007 PROTEIN"/>
    <property type="match status" value="1"/>
</dbReference>
<evidence type="ECO:0000256" key="2">
    <source>
        <dbReference type="SAM" id="Phobius"/>
    </source>
</evidence>
<dbReference type="Proteomes" id="UP000528595">
    <property type="component" value="Unassembled WGS sequence"/>
</dbReference>
<proteinExistence type="predicted"/>
<keyword evidence="2" id="KW-0472">Membrane</keyword>
<keyword evidence="2" id="KW-1133">Transmembrane helix</keyword>
<accession>A0AB73H1P1</accession>
<dbReference type="RefSeq" id="WP_184578704.1">
    <property type="nucleotide sequence ID" value="NZ_JACIIQ010000022.1"/>
</dbReference>
<evidence type="ECO:0000256" key="1">
    <source>
        <dbReference type="SAM" id="MobiDB-lite"/>
    </source>
</evidence>
<evidence type="ECO:0000313" key="4">
    <source>
        <dbReference type="EMBL" id="MBB5672304.1"/>
    </source>
</evidence>
<dbReference type="EMBL" id="JACIIQ010000022">
    <property type="protein sequence ID" value="MBB5672304.1"/>
    <property type="molecule type" value="Genomic_DNA"/>
</dbReference>
<dbReference type="Gene3D" id="3.40.50.300">
    <property type="entry name" value="P-loop containing nucleotide triphosphate hydrolases"/>
    <property type="match status" value="2"/>
</dbReference>
<comment type="caution">
    <text evidence="4">The sequence shown here is derived from an EMBL/GenBank/DDBJ whole genome shotgun (WGS) entry which is preliminary data.</text>
</comment>
<sequence>MADGQIQGVSRKQEIQRARIMRDTRRISEQVLDFLGRLEVTFGLGLVAIAFTIAVPALFDIMVLLSLAYVPVVFRRKVDIPFRKRKALGEVDQKDLHPGTGKPQQGRGIAFIGNRKEDGLEIWGANEDMRTHVFVLGSTGAGKTEGLTSLAMNALNWCSGFAYTDGKGDVNLWGKVFSCVRQYGREDDLLVINYMTGNSDTKLKRTDKLSNTYNPFMVGNAESLIQLLVSLMDASDGKGDMWKGRAISFISVIMPALVDLRDQDRLMLHIGAIRAAMPFPKYWELMSDPHISERSRDQMRAFLYDVPGFKPDKGDQQAGTFLEQFGYQQMQFTRILSSLADTYGHIYQTPAGEVNFKDVVTNRRILLVLLPALEKSRPELANLGKIIVAAMKGMMGGELGSKLEGGKRELLDSRTTNAPTPFIAIFDEFGYYMPEDAALMWAQARSLGFCLIAAGQDLQAFYRTSKEETLAIVSNSNIKIFGKLEDPNETYDLFEKRAGEAWVSELDSYDLNTEGYIGGYRPGTGARHSRSKRVDMQDMVEQIEGEVHILVKSDIIRARMFYAVPDKAKHYKLNHFIKVMPHSEADIKKRLVDTPALIKSLLQYPFKDQAVDPDHVLGAVERAAEGERIASYVTARQGAEIGISLFVAAKRALQRPAASNDGETEAGGAGGHVHTPEPATDGQAEAAAPAVSVASLIDPAAHESVGEDVVFDGGQLDSYSVFGPQAIATTDEDALFASAASDIIYSSAGAAPVDGEVLSFLKQSETATSLRDIASAMGASADQASAIARGMIEQTAGSTRYPAQPKPALTPEAEEEMANTLHELQRLVEENSQGARQ</sequence>
<feature type="region of interest" description="Disordered" evidence="1">
    <location>
        <begin position="656"/>
        <end position="686"/>
    </location>
</feature>
<protein>
    <submittedName>
        <fullName evidence="4">Intracellular multiplication protein IcmO</fullName>
    </submittedName>
</protein>
<dbReference type="AlphaFoldDB" id="A0AB73H1P1"/>
<dbReference type="Pfam" id="PF12696">
    <property type="entry name" value="TraG-D_C"/>
    <property type="match status" value="1"/>
</dbReference>
<reference evidence="4" key="1">
    <citation type="submission" date="2020-08" db="EMBL/GenBank/DDBJ databases">
        <title>Studying the diversity of plant-associated saprophytic bacteria and their role in host health and plant-pathogen interactions.</title>
        <authorList>
            <person name="Potnis N."/>
        </authorList>
    </citation>
    <scope>NUCLEOTIDE SEQUENCE</scope>
    <source>
        <strain evidence="4">F21</strain>
    </source>
</reference>
<dbReference type="SUPFAM" id="SSF52540">
    <property type="entry name" value="P-loop containing nucleoside triphosphate hydrolases"/>
    <property type="match status" value="1"/>
</dbReference>
<evidence type="ECO:0000259" key="3">
    <source>
        <dbReference type="Pfam" id="PF12696"/>
    </source>
</evidence>
<name>A0AB73H1P1_9XANT</name>
<gene>
    <name evidence="4" type="ORF">FHR65_003902</name>
</gene>
<dbReference type="InterPro" id="IPR027417">
    <property type="entry name" value="P-loop_NTPase"/>
</dbReference>
<keyword evidence="2" id="KW-0812">Transmembrane</keyword>